<gene>
    <name evidence="2" type="ORF">LCGC14_2086620</name>
</gene>
<name>A0A0F9EE97_9ZZZZ</name>
<protein>
    <submittedName>
        <fullName evidence="2">Uncharacterized protein</fullName>
    </submittedName>
</protein>
<keyword evidence="1" id="KW-0812">Transmembrane</keyword>
<evidence type="ECO:0000313" key="2">
    <source>
        <dbReference type="EMBL" id="KKL72264.1"/>
    </source>
</evidence>
<keyword evidence="1" id="KW-0472">Membrane</keyword>
<organism evidence="2">
    <name type="scientific">marine sediment metagenome</name>
    <dbReference type="NCBI Taxonomy" id="412755"/>
    <lineage>
        <taxon>unclassified sequences</taxon>
        <taxon>metagenomes</taxon>
        <taxon>ecological metagenomes</taxon>
    </lineage>
</organism>
<feature type="transmembrane region" description="Helical" evidence="1">
    <location>
        <begin position="6"/>
        <end position="25"/>
    </location>
</feature>
<reference evidence="2" key="1">
    <citation type="journal article" date="2015" name="Nature">
        <title>Complex archaea that bridge the gap between prokaryotes and eukaryotes.</title>
        <authorList>
            <person name="Spang A."/>
            <person name="Saw J.H."/>
            <person name="Jorgensen S.L."/>
            <person name="Zaremba-Niedzwiedzka K."/>
            <person name="Martijn J."/>
            <person name="Lind A.E."/>
            <person name="van Eijk R."/>
            <person name="Schleper C."/>
            <person name="Guy L."/>
            <person name="Ettema T.J."/>
        </authorList>
    </citation>
    <scope>NUCLEOTIDE SEQUENCE</scope>
</reference>
<accession>A0A0F9EE97</accession>
<keyword evidence="1" id="KW-1133">Transmembrane helix</keyword>
<comment type="caution">
    <text evidence="2">The sequence shown here is derived from an EMBL/GenBank/DDBJ whole genome shotgun (WGS) entry which is preliminary data.</text>
</comment>
<proteinExistence type="predicted"/>
<dbReference type="AlphaFoldDB" id="A0A0F9EE97"/>
<sequence length="45" mass="5342">MIYELSLAYIAFLATWKSVDIGLYLGNIVTKRLEQIEAYYKKRKK</sequence>
<dbReference type="EMBL" id="LAZR01025327">
    <property type="protein sequence ID" value="KKL72264.1"/>
    <property type="molecule type" value="Genomic_DNA"/>
</dbReference>
<evidence type="ECO:0000256" key="1">
    <source>
        <dbReference type="SAM" id="Phobius"/>
    </source>
</evidence>